<gene>
    <name evidence="3" type="ORF">BWK73_23155</name>
</gene>
<feature type="region of interest" description="Disordered" evidence="1">
    <location>
        <begin position="43"/>
        <end position="68"/>
    </location>
</feature>
<dbReference type="Proteomes" id="UP000192491">
    <property type="component" value="Unassembled WGS sequence"/>
</dbReference>
<proteinExistence type="predicted"/>
<dbReference type="PROSITE" id="PS51257">
    <property type="entry name" value="PROKAR_LIPOPROTEIN"/>
    <property type="match status" value="1"/>
</dbReference>
<keyword evidence="2" id="KW-0732">Signal</keyword>
<evidence type="ECO:0000313" key="4">
    <source>
        <dbReference type="Proteomes" id="UP000192491"/>
    </source>
</evidence>
<protein>
    <submittedName>
        <fullName evidence="3">Uncharacterized protein</fullName>
    </submittedName>
</protein>
<evidence type="ECO:0000256" key="1">
    <source>
        <dbReference type="SAM" id="MobiDB-lite"/>
    </source>
</evidence>
<accession>A0A1Y1QMH8</accession>
<feature type="signal peptide" evidence="2">
    <location>
        <begin position="1"/>
        <end position="30"/>
    </location>
</feature>
<dbReference type="EMBL" id="MTEJ01000147">
    <property type="protein sequence ID" value="OQX09298.1"/>
    <property type="molecule type" value="Genomic_DNA"/>
</dbReference>
<feature type="chain" id="PRO_5010996485" evidence="2">
    <location>
        <begin position="31"/>
        <end position="111"/>
    </location>
</feature>
<comment type="caution">
    <text evidence="3">The sequence shown here is derived from an EMBL/GenBank/DDBJ whole genome shotgun (WGS) entry which is preliminary data.</text>
</comment>
<evidence type="ECO:0000256" key="2">
    <source>
        <dbReference type="SAM" id="SignalP"/>
    </source>
</evidence>
<name>A0A1Y1QMH8_9GAMM</name>
<dbReference type="AlphaFoldDB" id="A0A1Y1QMH8"/>
<organism evidence="3 4">
    <name type="scientific">Thiothrix lacustris</name>
    <dbReference type="NCBI Taxonomy" id="525917"/>
    <lineage>
        <taxon>Bacteria</taxon>
        <taxon>Pseudomonadati</taxon>
        <taxon>Pseudomonadota</taxon>
        <taxon>Gammaproteobacteria</taxon>
        <taxon>Thiotrichales</taxon>
        <taxon>Thiotrichaceae</taxon>
        <taxon>Thiothrix</taxon>
    </lineage>
</organism>
<evidence type="ECO:0000313" key="3">
    <source>
        <dbReference type="EMBL" id="OQX09298.1"/>
    </source>
</evidence>
<reference evidence="3 4" key="1">
    <citation type="submission" date="2017-01" db="EMBL/GenBank/DDBJ databases">
        <title>Novel large sulfur bacteria in the metagenomes of groundwater-fed chemosynthetic microbial mats in the Lake Huron basin.</title>
        <authorList>
            <person name="Sharrar A.M."/>
            <person name="Flood B.E."/>
            <person name="Bailey J.V."/>
            <person name="Jones D.S."/>
            <person name="Biddanda B."/>
            <person name="Ruberg S.A."/>
            <person name="Marcus D.N."/>
            <person name="Dick G.J."/>
        </authorList>
    </citation>
    <scope>NUCLEOTIDE SEQUENCE [LARGE SCALE GENOMIC DNA]</scope>
    <source>
        <strain evidence="3">A8</strain>
    </source>
</reference>
<sequence>MQHYFKVPAWCAVWVCLGVALSGCSTLSDAASSSAAGLSKLNPFAASSSPKPDEAQTVAPASTTPATLKPTEASGKVILVSAPPASATVETTLADNKQCTTFCALPMRKPQ</sequence>